<reference evidence="2 3" key="1">
    <citation type="journal article" date="2019" name="Sci. Rep.">
        <title>Orb-weaving spider Araneus ventricosus genome elucidates the spidroin gene catalogue.</title>
        <authorList>
            <person name="Kono N."/>
            <person name="Nakamura H."/>
            <person name="Ohtoshi R."/>
            <person name="Moran D.A.P."/>
            <person name="Shinohara A."/>
            <person name="Yoshida Y."/>
            <person name="Fujiwara M."/>
            <person name="Mori M."/>
            <person name="Tomita M."/>
            <person name="Arakawa K."/>
        </authorList>
    </citation>
    <scope>NUCLEOTIDE SEQUENCE [LARGE SCALE GENOMIC DNA]</scope>
</reference>
<dbReference type="EMBL" id="BGPR01105998">
    <property type="protein sequence ID" value="GBM74902.1"/>
    <property type="molecule type" value="Genomic_DNA"/>
</dbReference>
<feature type="compositionally biased region" description="Basic and acidic residues" evidence="1">
    <location>
        <begin position="17"/>
        <end position="26"/>
    </location>
</feature>
<feature type="region of interest" description="Disordered" evidence="1">
    <location>
        <begin position="1"/>
        <end position="26"/>
    </location>
</feature>
<comment type="caution">
    <text evidence="2">The sequence shown here is derived from an EMBL/GenBank/DDBJ whole genome shotgun (WGS) entry which is preliminary data.</text>
</comment>
<proteinExistence type="predicted"/>
<gene>
    <name evidence="2" type="ORF">AVEN_41622_1</name>
</gene>
<evidence type="ECO:0000313" key="3">
    <source>
        <dbReference type="Proteomes" id="UP000499080"/>
    </source>
</evidence>
<organism evidence="2 3">
    <name type="scientific">Araneus ventricosus</name>
    <name type="common">Orbweaver spider</name>
    <name type="synonym">Epeira ventricosa</name>
    <dbReference type="NCBI Taxonomy" id="182803"/>
    <lineage>
        <taxon>Eukaryota</taxon>
        <taxon>Metazoa</taxon>
        <taxon>Ecdysozoa</taxon>
        <taxon>Arthropoda</taxon>
        <taxon>Chelicerata</taxon>
        <taxon>Arachnida</taxon>
        <taxon>Araneae</taxon>
        <taxon>Araneomorphae</taxon>
        <taxon>Entelegynae</taxon>
        <taxon>Araneoidea</taxon>
        <taxon>Araneidae</taxon>
        <taxon>Araneus</taxon>
    </lineage>
</organism>
<evidence type="ECO:0000313" key="2">
    <source>
        <dbReference type="EMBL" id="GBM74902.1"/>
    </source>
</evidence>
<name>A0A4Y2IBU7_ARAVE</name>
<keyword evidence="3" id="KW-1185">Reference proteome</keyword>
<protein>
    <submittedName>
        <fullName evidence="2">Uncharacterized protein</fullName>
    </submittedName>
</protein>
<sequence length="26" mass="2906">MSDKQLPTLLLSIFSKGRRDSGTEPE</sequence>
<evidence type="ECO:0000256" key="1">
    <source>
        <dbReference type="SAM" id="MobiDB-lite"/>
    </source>
</evidence>
<dbReference type="Proteomes" id="UP000499080">
    <property type="component" value="Unassembled WGS sequence"/>
</dbReference>
<feature type="non-terminal residue" evidence="2">
    <location>
        <position position="26"/>
    </location>
</feature>
<accession>A0A4Y2IBU7</accession>
<dbReference type="AlphaFoldDB" id="A0A4Y2IBU7"/>